<dbReference type="Proteomes" id="UP001175211">
    <property type="component" value="Unassembled WGS sequence"/>
</dbReference>
<name>A0AA39KDP7_ARMTA</name>
<dbReference type="PANTHER" id="PTHR37283:SF1">
    <property type="entry name" value="PH DOMAIN-CONTAINING PROTEIN YHR131C"/>
    <property type="match status" value="1"/>
</dbReference>
<dbReference type="RefSeq" id="XP_060330347.1">
    <property type="nucleotide sequence ID" value="XM_060466673.1"/>
</dbReference>
<dbReference type="PROSITE" id="PS50003">
    <property type="entry name" value="PH_DOMAIN"/>
    <property type="match status" value="1"/>
</dbReference>
<evidence type="ECO:0000313" key="2">
    <source>
        <dbReference type="EMBL" id="KAK0458055.1"/>
    </source>
</evidence>
<dbReference type="PANTHER" id="PTHR37283">
    <property type="entry name" value="PH DOMAIN-CONTAINING PROTEIN YHR131C"/>
    <property type="match status" value="1"/>
</dbReference>
<organism evidence="2 3">
    <name type="scientific">Armillaria tabescens</name>
    <name type="common">Ringless honey mushroom</name>
    <name type="synonym">Agaricus tabescens</name>
    <dbReference type="NCBI Taxonomy" id="1929756"/>
    <lineage>
        <taxon>Eukaryota</taxon>
        <taxon>Fungi</taxon>
        <taxon>Dikarya</taxon>
        <taxon>Basidiomycota</taxon>
        <taxon>Agaricomycotina</taxon>
        <taxon>Agaricomycetes</taxon>
        <taxon>Agaricomycetidae</taxon>
        <taxon>Agaricales</taxon>
        <taxon>Marasmiineae</taxon>
        <taxon>Physalacriaceae</taxon>
        <taxon>Desarmillaria</taxon>
    </lineage>
</organism>
<keyword evidence="3" id="KW-1185">Reference proteome</keyword>
<dbReference type="InterPro" id="IPR001849">
    <property type="entry name" value="PH_domain"/>
</dbReference>
<feature type="domain" description="PH" evidence="1">
    <location>
        <begin position="1"/>
        <end position="64"/>
    </location>
</feature>
<evidence type="ECO:0000313" key="3">
    <source>
        <dbReference type="Proteomes" id="UP001175211"/>
    </source>
</evidence>
<accession>A0AA39KDP7</accession>
<dbReference type="AlphaFoldDB" id="A0AA39KDP7"/>
<dbReference type="InterPro" id="IPR011993">
    <property type="entry name" value="PH-like_dom_sf"/>
</dbReference>
<dbReference type="GeneID" id="85350221"/>
<reference evidence="2" key="1">
    <citation type="submission" date="2023-06" db="EMBL/GenBank/DDBJ databases">
        <authorList>
            <consortium name="Lawrence Berkeley National Laboratory"/>
            <person name="Ahrendt S."/>
            <person name="Sahu N."/>
            <person name="Indic B."/>
            <person name="Wong-Bajracharya J."/>
            <person name="Merenyi Z."/>
            <person name="Ke H.-M."/>
            <person name="Monk M."/>
            <person name="Kocsube S."/>
            <person name="Drula E."/>
            <person name="Lipzen A."/>
            <person name="Balint B."/>
            <person name="Henrissat B."/>
            <person name="Andreopoulos B."/>
            <person name="Martin F.M."/>
            <person name="Harder C.B."/>
            <person name="Rigling D."/>
            <person name="Ford K.L."/>
            <person name="Foster G.D."/>
            <person name="Pangilinan J."/>
            <person name="Papanicolaou A."/>
            <person name="Barry K."/>
            <person name="LaButti K."/>
            <person name="Viragh M."/>
            <person name="Koriabine M."/>
            <person name="Yan M."/>
            <person name="Riley R."/>
            <person name="Champramary S."/>
            <person name="Plett K.L."/>
            <person name="Tsai I.J."/>
            <person name="Slot J."/>
            <person name="Sipos G."/>
            <person name="Plett J."/>
            <person name="Nagy L.G."/>
            <person name="Grigoriev I.V."/>
        </authorList>
    </citation>
    <scope>NUCLEOTIDE SEQUENCE</scope>
    <source>
        <strain evidence="2">CCBAS 213</strain>
    </source>
</reference>
<protein>
    <recommendedName>
        <fullName evidence="1">PH domain-containing protein</fullName>
    </recommendedName>
</protein>
<dbReference type="EMBL" id="JAUEPS010000019">
    <property type="protein sequence ID" value="KAK0458055.1"/>
    <property type="molecule type" value="Genomic_DNA"/>
</dbReference>
<proteinExistence type="predicted"/>
<feature type="non-terminal residue" evidence="2">
    <location>
        <position position="1"/>
    </location>
</feature>
<sequence length="82" mass="9242">VPEVPEGELIKAYTLQHAESGLGNDYLKRKNVIRVRMEGEQFLLQAMNVASVVEWIEGLHSATNVALDLDERPMPRGPLFPR</sequence>
<feature type="non-terminal residue" evidence="2">
    <location>
        <position position="82"/>
    </location>
</feature>
<evidence type="ECO:0000259" key="1">
    <source>
        <dbReference type="PROSITE" id="PS50003"/>
    </source>
</evidence>
<dbReference type="SUPFAM" id="SSF50729">
    <property type="entry name" value="PH domain-like"/>
    <property type="match status" value="1"/>
</dbReference>
<comment type="caution">
    <text evidence="2">The sequence shown here is derived from an EMBL/GenBank/DDBJ whole genome shotgun (WGS) entry which is preliminary data.</text>
</comment>
<dbReference type="Gene3D" id="2.30.29.30">
    <property type="entry name" value="Pleckstrin-homology domain (PH domain)/Phosphotyrosine-binding domain (PTB)"/>
    <property type="match status" value="1"/>
</dbReference>
<gene>
    <name evidence="2" type="ORF">EV420DRAFT_1244846</name>
</gene>